<reference evidence="2" key="2">
    <citation type="journal article" date="2021" name="PeerJ">
        <title>Extensive microbial diversity within the chicken gut microbiome revealed by metagenomics and culture.</title>
        <authorList>
            <person name="Gilroy R."/>
            <person name="Ravi A."/>
            <person name="Getino M."/>
            <person name="Pursley I."/>
            <person name="Horton D.L."/>
            <person name="Alikhan N.F."/>
            <person name="Baker D."/>
            <person name="Gharbi K."/>
            <person name="Hall N."/>
            <person name="Watson M."/>
            <person name="Adriaenssens E.M."/>
            <person name="Foster-Nyarko E."/>
            <person name="Jarju S."/>
            <person name="Secka A."/>
            <person name="Antonio M."/>
            <person name="Oren A."/>
            <person name="Chaudhuri R.R."/>
            <person name="La Ragione R."/>
            <person name="Hildebrand F."/>
            <person name="Pallen M.J."/>
        </authorList>
    </citation>
    <scope>NUCLEOTIDE SEQUENCE</scope>
    <source>
        <strain evidence="2">ChiSjej3B21-11622</strain>
    </source>
</reference>
<comment type="caution">
    <text evidence="2">The sequence shown here is derived from an EMBL/GenBank/DDBJ whole genome shotgun (WGS) entry which is preliminary data.</text>
</comment>
<dbReference type="SUPFAM" id="SSF82549">
    <property type="entry name" value="DAK1/DegV-like"/>
    <property type="match status" value="1"/>
</dbReference>
<dbReference type="InterPro" id="IPR043168">
    <property type="entry name" value="DegV_C"/>
</dbReference>
<evidence type="ECO:0000313" key="2">
    <source>
        <dbReference type="EMBL" id="HIQ96916.1"/>
    </source>
</evidence>
<dbReference type="InterPro" id="IPR003797">
    <property type="entry name" value="DegV"/>
</dbReference>
<dbReference type="PROSITE" id="PS51482">
    <property type="entry name" value="DEGV"/>
    <property type="match status" value="1"/>
</dbReference>
<dbReference type="GO" id="GO:0008289">
    <property type="term" value="F:lipid binding"/>
    <property type="evidence" value="ECO:0007669"/>
    <property type="project" value="UniProtKB-KW"/>
</dbReference>
<dbReference type="InterPro" id="IPR050270">
    <property type="entry name" value="DegV_domain_contain"/>
</dbReference>
<sequence length="279" mass="30455">MTAADGERWGITILPMPFFIDGKSYLEGQNLSSEEFFRLQEKGAKITTSQPVVGDLIDVWERALNEADDLVYIPMSAGLSGSYETAKLLAKEYGGRVQVVNNYRISATQKASALRAAELRDDGWDAAAIREQLEKEAGDATIYLAVNDLTYLKKGGRITPAVAAIGSVLNIKPVLKIPEGRIDMFAKTRGMKKAHQVMVEALKKELEDRFAGKEMEVHTAYTGTAEQGEEWRRYIQDIFPGNVVTANILPLSIAAHTGSGAVGVGCVAKARNPEYSLIS</sequence>
<protein>
    <submittedName>
        <fullName evidence="2">DegV family protein</fullName>
    </submittedName>
</protein>
<dbReference type="EMBL" id="DVFT01000149">
    <property type="protein sequence ID" value="HIQ96916.1"/>
    <property type="molecule type" value="Genomic_DNA"/>
</dbReference>
<organism evidence="2 3">
    <name type="scientific">Candidatus Limivivens merdigallinarum</name>
    <dbReference type="NCBI Taxonomy" id="2840859"/>
    <lineage>
        <taxon>Bacteria</taxon>
        <taxon>Bacillati</taxon>
        <taxon>Bacillota</taxon>
        <taxon>Clostridia</taxon>
        <taxon>Lachnospirales</taxon>
        <taxon>Lachnospiraceae</taxon>
        <taxon>Lachnospiraceae incertae sedis</taxon>
        <taxon>Candidatus Limivivens</taxon>
    </lineage>
</organism>
<accession>A0A9D0ZWN6</accession>
<reference evidence="2" key="1">
    <citation type="submission" date="2020-10" db="EMBL/GenBank/DDBJ databases">
        <authorList>
            <person name="Gilroy R."/>
        </authorList>
    </citation>
    <scope>NUCLEOTIDE SEQUENCE</scope>
    <source>
        <strain evidence="2">ChiSjej3B21-11622</strain>
    </source>
</reference>
<proteinExistence type="predicted"/>
<gene>
    <name evidence="2" type="ORF">IAB26_10165</name>
</gene>
<evidence type="ECO:0000256" key="1">
    <source>
        <dbReference type="ARBA" id="ARBA00023121"/>
    </source>
</evidence>
<keyword evidence="1" id="KW-0446">Lipid-binding</keyword>
<dbReference type="AlphaFoldDB" id="A0A9D0ZWN6"/>
<dbReference type="Pfam" id="PF02645">
    <property type="entry name" value="DegV"/>
    <property type="match status" value="1"/>
</dbReference>
<dbReference type="Gene3D" id="3.40.50.10170">
    <property type="match status" value="1"/>
</dbReference>
<name>A0A9D0ZWN6_9FIRM</name>
<dbReference type="NCBIfam" id="TIGR00762">
    <property type="entry name" value="DegV"/>
    <property type="match status" value="1"/>
</dbReference>
<evidence type="ECO:0000313" key="3">
    <source>
        <dbReference type="Proteomes" id="UP000886886"/>
    </source>
</evidence>
<dbReference type="PANTHER" id="PTHR33434">
    <property type="entry name" value="DEGV DOMAIN-CONTAINING PROTEIN DR_1986-RELATED"/>
    <property type="match status" value="1"/>
</dbReference>
<dbReference type="Gene3D" id="3.30.1180.10">
    <property type="match status" value="1"/>
</dbReference>
<dbReference type="Proteomes" id="UP000886886">
    <property type="component" value="Unassembled WGS sequence"/>
</dbReference>
<dbReference type="PANTHER" id="PTHR33434:SF2">
    <property type="entry name" value="FATTY ACID-BINDING PROTEIN TM_1468"/>
    <property type="match status" value="1"/>
</dbReference>